<dbReference type="Proteomes" id="UP001197609">
    <property type="component" value="Unassembled WGS sequence"/>
</dbReference>
<dbReference type="InterPro" id="IPR054794">
    <property type="entry name" value="TumA"/>
</dbReference>
<comment type="caution">
    <text evidence="1">The sequence shown here is derived from an EMBL/GenBank/DDBJ whole genome shotgun (WGS) entry which is preliminary data.</text>
</comment>
<evidence type="ECO:0000313" key="1">
    <source>
        <dbReference type="EMBL" id="MBZ0159253.1"/>
    </source>
</evidence>
<dbReference type="AlphaFoldDB" id="A0AAJ1EI40"/>
<dbReference type="EMBL" id="JAIOIU010000039">
    <property type="protein sequence ID" value="MBZ0159253.1"/>
    <property type="molecule type" value="Genomic_DNA"/>
</dbReference>
<name>A0AAJ1EI40_9BACT</name>
<organism evidence="1 2">
    <name type="scientific">Candidatus Methylomirabilis tolerans</name>
    <dbReference type="NCBI Taxonomy" id="3123416"/>
    <lineage>
        <taxon>Bacteria</taxon>
        <taxon>Candidatus Methylomirabilota</taxon>
        <taxon>Candidatus Methylomirabilia</taxon>
        <taxon>Candidatus Methylomirabilales</taxon>
        <taxon>Candidatus Methylomirabilaceae</taxon>
        <taxon>Candidatus Methylomirabilis</taxon>
    </lineage>
</organism>
<dbReference type="NCBIfam" id="NF045776">
    <property type="entry name" value="TumA"/>
    <property type="match status" value="1"/>
</dbReference>
<sequence length="76" mass="8728">MVVETTTYDSPVDALIALVQTLVTYEQRYRMNSAQFFAKYQDGKLEDSADFVDWAGNYQHYLGLVQELKSRLKSVA</sequence>
<protein>
    <submittedName>
        <fullName evidence="1">Uncharacterized protein</fullName>
    </submittedName>
</protein>
<proteinExistence type="predicted"/>
<gene>
    <name evidence="1" type="ORF">K8G79_03815</name>
</gene>
<accession>A0AAJ1EI40</accession>
<evidence type="ECO:0000313" key="2">
    <source>
        <dbReference type="Proteomes" id="UP001197609"/>
    </source>
</evidence>
<reference evidence="1 2" key="1">
    <citation type="journal article" date="2021" name="bioRxiv">
        <title>Unraveling nitrogen, sulfur and carbon metabolic pathways and microbial community transcriptional responses to substrate deprivation and toxicity stresses in a bioreactor mimicking anoxic brackish coastal sediment conditions.</title>
        <authorList>
            <person name="Martins P.D."/>
            <person name="Echeveste M.J."/>
            <person name="Arshad A."/>
            <person name="Kurth J."/>
            <person name="Ouboter H."/>
            <person name="Jetten M.S.M."/>
            <person name="Welte C.U."/>
        </authorList>
    </citation>
    <scope>NUCLEOTIDE SEQUENCE [LARGE SCALE GENOMIC DNA]</scope>
    <source>
        <strain evidence="1">MAG_38</strain>
    </source>
</reference>